<evidence type="ECO:0000313" key="3">
    <source>
        <dbReference type="Proteomes" id="UP000000763"/>
    </source>
</evidence>
<accession>A0A0P0W6S5</accession>
<evidence type="ECO:0000256" key="1">
    <source>
        <dbReference type="SAM" id="MobiDB-lite"/>
    </source>
</evidence>
<feature type="region of interest" description="Disordered" evidence="1">
    <location>
        <begin position="36"/>
        <end position="63"/>
    </location>
</feature>
<sequence length="74" mass="7822">MARRSGFGSSLSLSASNAVMDWQLLGDTMAQRIPDAASIIGSESSPPSLRPPLQRGGEKQHATASSCVNIFYVL</sequence>
<dbReference type="Gramene" id="Os04t0127001-01">
    <property type="protein sequence ID" value="Os04t0127001-01"/>
    <property type="gene ID" value="Os04g0127001"/>
</dbReference>
<protein>
    <submittedName>
        <fullName evidence="2">Os04g0126950 protein</fullName>
    </submittedName>
</protein>
<proteinExistence type="predicted"/>
<dbReference type="EMBL" id="AP008210">
    <property type="protein sequence ID" value="BAH92471.1"/>
    <property type="molecule type" value="Genomic_DNA"/>
</dbReference>
<name>A0A0P0W6S5_ORYSJ</name>
<feature type="compositionally biased region" description="Low complexity" evidence="1">
    <location>
        <begin position="42"/>
        <end position="53"/>
    </location>
</feature>
<reference evidence="3" key="2">
    <citation type="journal article" date="2008" name="Nucleic Acids Res.">
        <title>The rice annotation project database (RAP-DB): 2008 update.</title>
        <authorList>
            <consortium name="The rice annotation project (RAP)"/>
        </authorList>
    </citation>
    <scope>GENOME REANNOTATION</scope>
    <source>
        <strain evidence="3">cv. Nipponbare</strain>
    </source>
</reference>
<reference evidence="2 3" key="1">
    <citation type="journal article" date="2005" name="Nature">
        <title>The map-based sequence of the rice genome.</title>
        <authorList>
            <consortium name="International rice genome sequencing project (IRGSP)"/>
            <person name="Matsumoto T."/>
            <person name="Wu J."/>
            <person name="Kanamori H."/>
            <person name="Katayose Y."/>
            <person name="Fujisawa M."/>
            <person name="Namiki N."/>
            <person name="Mizuno H."/>
            <person name="Yamamoto K."/>
            <person name="Antonio B.A."/>
            <person name="Baba T."/>
            <person name="Sakata K."/>
            <person name="Nagamura Y."/>
            <person name="Aoki H."/>
            <person name="Arikawa K."/>
            <person name="Arita K."/>
            <person name="Bito T."/>
            <person name="Chiden Y."/>
            <person name="Fujitsuka N."/>
            <person name="Fukunaka R."/>
            <person name="Hamada M."/>
            <person name="Harada C."/>
            <person name="Hayashi A."/>
            <person name="Hijishita S."/>
            <person name="Honda M."/>
            <person name="Hosokawa S."/>
            <person name="Ichikawa Y."/>
            <person name="Idonuma A."/>
            <person name="Iijima M."/>
            <person name="Ikeda M."/>
            <person name="Ikeno M."/>
            <person name="Ito K."/>
            <person name="Ito S."/>
            <person name="Ito T."/>
            <person name="Ito Y."/>
            <person name="Ito Y."/>
            <person name="Iwabuchi A."/>
            <person name="Kamiya K."/>
            <person name="Karasawa W."/>
            <person name="Kurita K."/>
            <person name="Katagiri S."/>
            <person name="Kikuta A."/>
            <person name="Kobayashi H."/>
            <person name="Kobayashi N."/>
            <person name="Machita K."/>
            <person name="Maehara T."/>
            <person name="Masukawa M."/>
            <person name="Mizubayashi T."/>
            <person name="Mukai Y."/>
            <person name="Nagasaki H."/>
            <person name="Nagata Y."/>
            <person name="Naito S."/>
            <person name="Nakashima M."/>
            <person name="Nakama Y."/>
            <person name="Nakamichi Y."/>
            <person name="Nakamura M."/>
            <person name="Meguro A."/>
            <person name="Negishi M."/>
            <person name="Ohta I."/>
            <person name="Ohta T."/>
            <person name="Okamoto M."/>
            <person name="Ono N."/>
            <person name="Saji S."/>
            <person name="Sakaguchi M."/>
            <person name="Sakai K."/>
            <person name="Shibata M."/>
            <person name="Shimokawa T."/>
            <person name="Song J."/>
            <person name="Takazaki Y."/>
            <person name="Terasawa K."/>
            <person name="Tsugane M."/>
            <person name="Tsuji K."/>
            <person name="Ueda S."/>
            <person name="Waki K."/>
            <person name="Yamagata H."/>
            <person name="Yamamoto M."/>
            <person name="Yamamoto S."/>
            <person name="Yamane H."/>
            <person name="Yoshiki S."/>
            <person name="Yoshihara R."/>
            <person name="Yukawa K."/>
            <person name="Zhong H."/>
            <person name="Yano M."/>
            <person name="Yuan Q."/>
            <person name="Ouyang S."/>
            <person name="Liu J."/>
            <person name="Jones K.M."/>
            <person name="Gansberger K."/>
            <person name="Moffat K."/>
            <person name="Hill J."/>
            <person name="Bera J."/>
            <person name="Fadrosh D."/>
            <person name="Jin S."/>
            <person name="Johri S."/>
            <person name="Kim M."/>
            <person name="Overton L."/>
            <person name="Reardon M."/>
            <person name="Tsitrin T."/>
            <person name="Vuong H."/>
            <person name="Weaver B."/>
            <person name="Ciecko A."/>
            <person name="Tallon L."/>
            <person name="Jackson J."/>
            <person name="Pai G."/>
            <person name="Aken S.V."/>
            <person name="Utterback T."/>
            <person name="Reidmuller S."/>
            <person name="Feldblyum T."/>
            <person name="Hsiao J."/>
            <person name="Zismann V."/>
            <person name="Iobst S."/>
            <person name="de Vazeille A.R."/>
            <person name="Buell C.R."/>
            <person name="Ying K."/>
            <person name="Li Y."/>
            <person name="Lu T."/>
            <person name="Huang Y."/>
            <person name="Zhao Q."/>
            <person name="Feng Q."/>
            <person name="Zhang L."/>
            <person name="Zhu J."/>
            <person name="Weng Q."/>
            <person name="Mu J."/>
            <person name="Lu Y."/>
            <person name="Fan D."/>
            <person name="Liu Y."/>
            <person name="Guan J."/>
            <person name="Zhang Y."/>
            <person name="Yu S."/>
            <person name="Liu X."/>
            <person name="Zhang Y."/>
            <person name="Hong G."/>
            <person name="Han B."/>
            <person name="Choisne N."/>
            <person name="Demange N."/>
            <person name="Orjeda G."/>
            <person name="Samain S."/>
            <person name="Cattolico L."/>
            <person name="Pelletier E."/>
            <person name="Couloux A."/>
            <person name="Segurens B."/>
            <person name="Wincker P."/>
            <person name="D'Hont A."/>
            <person name="Scarpelli C."/>
            <person name="Weissenbach J."/>
            <person name="Salanoubat M."/>
            <person name="Quetier F."/>
            <person name="Yu Y."/>
            <person name="Kim H.R."/>
            <person name="Rambo T."/>
            <person name="Currie J."/>
            <person name="Collura K."/>
            <person name="Luo M."/>
            <person name="Yang T."/>
            <person name="Ammiraju J.S.S."/>
            <person name="Engler F."/>
            <person name="Soderlund C."/>
            <person name="Wing R.A."/>
            <person name="Palmer L.E."/>
            <person name="de la Bastide M."/>
            <person name="Spiegel L."/>
            <person name="Nascimento L."/>
            <person name="Zutavern T."/>
            <person name="O'Shaughnessy A."/>
            <person name="Dike S."/>
            <person name="Dedhia N."/>
            <person name="Preston R."/>
            <person name="Balija V."/>
            <person name="McCombie W.R."/>
            <person name="Chow T."/>
            <person name="Chen H."/>
            <person name="Chung M."/>
            <person name="Chen C."/>
            <person name="Shaw J."/>
            <person name="Wu H."/>
            <person name="Hsiao K."/>
            <person name="Chao Y."/>
            <person name="Chu M."/>
            <person name="Cheng C."/>
            <person name="Hour A."/>
            <person name="Lee P."/>
            <person name="Lin S."/>
            <person name="Lin Y."/>
            <person name="Liou J."/>
            <person name="Liu S."/>
            <person name="Hsing Y."/>
            <person name="Raghuvanshi S."/>
            <person name="Mohanty A."/>
            <person name="Bharti A.K."/>
            <person name="Gaur A."/>
            <person name="Gupta V."/>
            <person name="Kumar D."/>
            <person name="Ravi V."/>
            <person name="Vij S."/>
            <person name="Kapur A."/>
            <person name="Khurana P."/>
            <person name="Khurana P."/>
            <person name="Khurana J.P."/>
            <person name="Tyagi A.K."/>
            <person name="Gaikwad K."/>
            <person name="Singh A."/>
            <person name="Dalal V."/>
            <person name="Srivastava S."/>
            <person name="Dixit A."/>
            <person name="Pal A.K."/>
            <person name="Ghazi I.A."/>
            <person name="Yadav M."/>
            <person name="Pandit A."/>
            <person name="Bhargava A."/>
            <person name="Sureshbabu K."/>
            <person name="Batra K."/>
            <person name="Sharma T.R."/>
            <person name="Mohapatra T."/>
            <person name="Singh N.K."/>
            <person name="Messing J."/>
            <person name="Nelson A.B."/>
            <person name="Fuks G."/>
            <person name="Kavchok S."/>
            <person name="Keizer G."/>
            <person name="Linton E."/>
            <person name="Llaca V."/>
            <person name="Song R."/>
            <person name="Tanyolac B."/>
            <person name="Young S."/>
            <person name="Ho-Il K."/>
            <person name="Hahn J.H."/>
            <person name="Sangsakoo G."/>
            <person name="Vanavichit A."/>
            <person name="de Mattos Luiz.A.T."/>
            <person name="Zimmer P.D."/>
            <person name="Malone G."/>
            <person name="Dellagostin O."/>
            <person name="de Oliveira A.C."/>
            <person name="Bevan M."/>
            <person name="Bancroft I."/>
            <person name="Minx P."/>
            <person name="Cordum H."/>
            <person name="Wilson R."/>
            <person name="Cheng Z."/>
            <person name="Jin W."/>
            <person name="Jiang J."/>
            <person name="Leong S.A."/>
            <person name="Iwama H."/>
            <person name="Gojobori T."/>
            <person name="Itoh T."/>
            <person name="Niimura Y."/>
            <person name="Fujii Y."/>
            <person name="Habara T."/>
            <person name="Sakai H."/>
            <person name="Sato Y."/>
            <person name="Wilson G."/>
            <person name="Kumar K."/>
            <person name="McCouch S."/>
            <person name="Juretic N."/>
            <person name="Hoen D."/>
            <person name="Wright S."/>
            <person name="Bruskiewich R."/>
            <person name="Bureau T."/>
            <person name="Miyao A."/>
            <person name="Hirochika H."/>
            <person name="Nishikawa T."/>
            <person name="Kadowaki K."/>
            <person name="Sugiura M."/>
            <person name="Burr B."/>
            <person name="Sasaki T."/>
        </authorList>
    </citation>
    <scope>NUCLEOTIDE SEQUENCE [LARGE SCALE GENOMIC DNA]</scope>
    <source>
        <strain evidence="3">cv. Nipponbare</strain>
    </source>
</reference>
<dbReference type="KEGG" id="dosa:Os04g0126950"/>
<dbReference type="AlphaFoldDB" id="A0A0P0W6S5"/>
<dbReference type="Proteomes" id="UP000000763">
    <property type="component" value="Chromosome 4"/>
</dbReference>
<gene>
    <name evidence="2" type="ordered locus">Os04g0126950</name>
</gene>
<evidence type="ECO:0000313" key="2">
    <source>
        <dbReference type="EMBL" id="BAH92471.1"/>
    </source>
</evidence>
<organism evidence="2 3">
    <name type="scientific">Oryza sativa subsp. japonica</name>
    <name type="common">Rice</name>
    <dbReference type="NCBI Taxonomy" id="39947"/>
    <lineage>
        <taxon>Eukaryota</taxon>
        <taxon>Viridiplantae</taxon>
        <taxon>Streptophyta</taxon>
        <taxon>Embryophyta</taxon>
        <taxon>Tracheophyta</taxon>
        <taxon>Spermatophyta</taxon>
        <taxon>Magnoliopsida</taxon>
        <taxon>Liliopsida</taxon>
        <taxon>Poales</taxon>
        <taxon>Poaceae</taxon>
        <taxon>BOP clade</taxon>
        <taxon>Oryzoideae</taxon>
        <taxon>Oryzeae</taxon>
        <taxon>Oryzinae</taxon>
        <taxon>Oryza</taxon>
        <taxon>Oryza sativa</taxon>
    </lineage>
</organism>